<evidence type="ECO:0000313" key="3">
    <source>
        <dbReference type="EMBL" id="MPA68239.1"/>
    </source>
</evidence>
<feature type="compositionally biased region" description="Low complexity" evidence="1">
    <location>
        <begin position="37"/>
        <end position="49"/>
    </location>
</feature>
<dbReference type="AlphaFoldDB" id="A0A5B7BHC0"/>
<dbReference type="EMBL" id="GHES01037680">
    <property type="protein sequence ID" value="MPA68239.1"/>
    <property type="molecule type" value="Transcribed_RNA"/>
</dbReference>
<keyword evidence="2" id="KW-0812">Transmembrane</keyword>
<feature type="transmembrane region" description="Helical" evidence="2">
    <location>
        <begin position="269"/>
        <end position="287"/>
    </location>
</feature>
<evidence type="ECO:0000256" key="2">
    <source>
        <dbReference type="SAM" id="Phobius"/>
    </source>
</evidence>
<keyword evidence="2" id="KW-1133">Transmembrane helix</keyword>
<name>A0A5B7BHC0_DAVIN</name>
<gene>
    <name evidence="3" type="ORF">Din_037680</name>
</gene>
<feature type="transmembrane region" description="Helical" evidence="2">
    <location>
        <begin position="176"/>
        <end position="193"/>
    </location>
</feature>
<reference evidence="3" key="1">
    <citation type="submission" date="2019-08" db="EMBL/GenBank/DDBJ databases">
        <title>Reference gene set and small RNA set construction with multiple tissues from Davidia involucrata Baill.</title>
        <authorList>
            <person name="Yang H."/>
            <person name="Zhou C."/>
            <person name="Li G."/>
            <person name="Wang J."/>
            <person name="Gao P."/>
            <person name="Wang M."/>
            <person name="Wang R."/>
            <person name="Zhao Y."/>
        </authorList>
    </citation>
    <scope>NUCLEOTIDE SEQUENCE</scope>
    <source>
        <tissue evidence="3">Mixed with DoveR01_LX</tissue>
    </source>
</reference>
<proteinExistence type="predicted"/>
<feature type="region of interest" description="Disordered" evidence="1">
    <location>
        <begin position="1"/>
        <end position="90"/>
    </location>
</feature>
<keyword evidence="2" id="KW-0472">Membrane</keyword>
<sequence>METEVATSGREARKRKIVERGSDRMALITGRIQTLASPSSSQPPHLLSHTQSSPARSFQDQFPQPPNPIDVGPKGEDDTSDPSLKHDIGDGFSRGNAFDFGSRVEPQLRKCETNVEAIRAPAEEIMNELQPSPVTARVPKAPVDMELVSEACGGHLNLFTPREINSCIMATEATRVFCSITIALLVVLSYINLPRNIVKSKSVIASRPLYILLITDVTIVLARLLLERRRGFEKAKEDEKIGLKEDGHNWAGAVKVLEMGLVFYQTVRAIFIDFSFYAVVVICGLSLM</sequence>
<feature type="compositionally biased region" description="Basic and acidic residues" evidence="1">
    <location>
        <begin position="73"/>
        <end position="89"/>
    </location>
</feature>
<evidence type="ECO:0000256" key="1">
    <source>
        <dbReference type="SAM" id="MobiDB-lite"/>
    </source>
</evidence>
<protein>
    <submittedName>
        <fullName evidence="3">Uncharacterized protein</fullName>
    </submittedName>
</protein>
<accession>A0A5B7BHC0</accession>
<organism evidence="3">
    <name type="scientific">Davidia involucrata</name>
    <name type="common">Dove tree</name>
    <dbReference type="NCBI Taxonomy" id="16924"/>
    <lineage>
        <taxon>Eukaryota</taxon>
        <taxon>Viridiplantae</taxon>
        <taxon>Streptophyta</taxon>
        <taxon>Embryophyta</taxon>
        <taxon>Tracheophyta</taxon>
        <taxon>Spermatophyta</taxon>
        <taxon>Magnoliopsida</taxon>
        <taxon>eudicotyledons</taxon>
        <taxon>Gunneridae</taxon>
        <taxon>Pentapetalae</taxon>
        <taxon>asterids</taxon>
        <taxon>Cornales</taxon>
        <taxon>Nyssaceae</taxon>
        <taxon>Davidia</taxon>
    </lineage>
</organism>
<dbReference type="PANTHER" id="PTHR35469:SF5">
    <property type="entry name" value="TRANSMEMBRANE PROTEIN"/>
    <property type="match status" value="1"/>
</dbReference>
<feature type="transmembrane region" description="Helical" evidence="2">
    <location>
        <begin position="208"/>
        <end position="226"/>
    </location>
</feature>
<dbReference type="PANTHER" id="PTHR35469">
    <property type="entry name" value="TRANSMEMBRANE PROTEIN"/>
    <property type="match status" value="1"/>
</dbReference>
<feature type="compositionally biased region" description="Polar residues" evidence="1">
    <location>
        <begin position="50"/>
        <end position="62"/>
    </location>
</feature>